<keyword evidence="3 6" id="KW-0560">Oxidoreductase</keyword>
<evidence type="ECO:0000256" key="2">
    <source>
        <dbReference type="ARBA" id="ARBA00022723"/>
    </source>
</evidence>
<keyword evidence="7" id="KW-0812">Transmembrane</keyword>
<dbReference type="FunFam" id="1.10.630.10:FF:000026">
    <property type="entry name" value="Cytochrome P450 82C4"/>
    <property type="match status" value="1"/>
</dbReference>
<dbReference type="PROSITE" id="PS00086">
    <property type="entry name" value="CYTOCHROME_P450"/>
    <property type="match status" value="1"/>
</dbReference>
<evidence type="ECO:0000256" key="4">
    <source>
        <dbReference type="ARBA" id="ARBA00023004"/>
    </source>
</evidence>
<keyword evidence="2 5" id="KW-0479">Metal-binding</keyword>
<accession>A0AAX6ETR0</accession>
<dbReference type="InterPro" id="IPR001128">
    <property type="entry name" value="Cyt_P450"/>
</dbReference>
<dbReference type="Pfam" id="PF00067">
    <property type="entry name" value="p450"/>
    <property type="match status" value="1"/>
</dbReference>
<keyword evidence="7" id="KW-1133">Transmembrane helix</keyword>
<dbReference type="GO" id="GO:0016705">
    <property type="term" value="F:oxidoreductase activity, acting on paired donors, with incorporation or reduction of molecular oxygen"/>
    <property type="evidence" value="ECO:0007669"/>
    <property type="project" value="InterPro"/>
</dbReference>
<feature type="binding site" description="axial binding residue" evidence="5">
    <location>
        <position position="466"/>
    </location>
    <ligand>
        <name>heme</name>
        <dbReference type="ChEBI" id="CHEBI:30413"/>
    </ligand>
    <ligandPart>
        <name>Fe</name>
        <dbReference type="ChEBI" id="CHEBI:18248"/>
    </ligandPart>
</feature>
<dbReference type="PANTHER" id="PTHR47951:SF3">
    <property type="entry name" value="CYTOCHROME P450, FAMILY 706, SUBFAMILY A, POLYPEPTIDE 4"/>
    <property type="match status" value="1"/>
</dbReference>
<evidence type="ECO:0000313" key="8">
    <source>
        <dbReference type="EMBL" id="KAJ6807470.1"/>
    </source>
</evidence>
<dbReference type="SUPFAM" id="SSF48264">
    <property type="entry name" value="Cytochrome P450"/>
    <property type="match status" value="1"/>
</dbReference>
<name>A0AAX6ETR0_IRIPA</name>
<dbReference type="EMBL" id="JANAVB010033820">
    <property type="protein sequence ID" value="KAJ6807470.1"/>
    <property type="molecule type" value="Genomic_DNA"/>
</dbReference>
<comment type="caution">
    <text evidence="8">The sequence shown here is derived from an EMBL/GenBank/DDBJ whole genome shotgun (WGS) entry which is preliminary data.</text>
</comment>
<keyword evidence="1 5" id="KW-0349">Heme</keyword>
<keyword evidence="7" id="KW-0472">Membrane</keyword>
<dbReference type="GO" id="GO:0004497">
    <property type="term" value="F:monooxygenase activity"/>
    <property type="evidence" value="ECO:0007669"/>
    <property type="project" value="UniProtKB-KW"/>
</dbReference>
<dbReference type="AlphaFoldDB" id="A0AAX6ETR0"/>
<dbReference type="GO" id="GO:0020037">
    <property type="term" value="F:heme binding"/>
    <property type="evidence" value="ECO:0007669"/>
    <property type="project" value="InterPro"/>
</dbReference>
<dbReference type="InterPro" id="IPR017972">
    <property type="entry name" value="Cyt_P450_CS"/>
</dbReference>
<dbReference type="Proteomes" id="UP001140949">
    <property type="component" value="Unassembled WGS sequence"/>
</dbReference>
<proteinExistence type="inferred from homology"/>
<comment type="cofactor">
    <cofactor evidence="5">
        <name>heme</name>
        <dbReference type="ChEBI" id="CHEBI:30413"/>
    </cofactor>
</comment>
<reference evidence="8" key="2">
    <citation type="submission" date="2023-04" db="EMBL/GenBank/DDBJ databases">
        <authorList>
            <person name="Bruccoleri R.E."/>
            <person name="Oakeley E.J."/>
            <person name="Faust A.-M."/>
            <person name="Dessus-Babus S."/>
            <person name="Altorfer M."/>
            <person name="Burckhardt D."/>
            <person name="Oertli M."/>
            <person name="Naumann U."/>
            <person name="Petersen F."/>
            <person name="Wong J."/>
        </authorList>
    </citation>
    <scope>NUCLEOTIDE SEQUENCE</scope>
    <source>
        <strain evidence="8">GSM-AAB239-AS_SAM_17_03QT</strain>
        <tissue evidence="8">Leaf</tissue>
    </source>
</reference>
<evidence type="ECO:0000256" key="5">
    <source>
        <dbReference type="PIRSR" id="PIRSR602401-1"/>
    </source>
</evidence>
<dbReference type="InterPro" id="IPR002401">
    <property type="entry name" value="Cyt_P450_E_grp-I"/>
</dbReference>
<comment type="similarity">
    <text evidence="6">Belongs to the cytochrome P450 family.</text>
</comment>
<evidence type="ECO:0000256" key="3">
    <source>
        <dbReference type="ARBA" id="ARBA00023002"/>
    </source>
</evidence>
<dbReference type="GO" id="GO:0005506">
    <property type="term" value="F:iron ion binding"/>
    <property type="evidence" value="ECO:0007669"/>
    <property type="project" value="InterPro"/>
</dbReference>
<keyword evidence="6" id="KW-0503">Monooxygenase</keyword>
<dbReference type="InterPro" id="IPR036396">
    <property type="entry name" value="Cyt_P450_sf"/>
</dbReference>
<evidence type="ECO:0000313" key="9">
    <source>
        <dbReference type="Proteomes" id="UP001140949"/>
    </source>
</evidence>
<dbReference type="PRINTS" id="PR00385">
    <property type="entry name" value="P450"/>
</dbReference>
<dbReference type="Gene3D" id="1.10.630.10">
    <property type="entry name" value="Cytochrome P450"/>
    <property type="match status" value="1"/>
</dbReference>
<reference evidence="8" key="1">
    <citation type="journal article" date="2023" name="GigaByte">
        <title>Genome assembly of the bearded iris, Iris pallida Lam.</title>
        <authorList>
            <person name="Bruccoleri R.E."/>
            <person name="Oakeley E.J."/>
            <person name="Faust A.M.E."/>
            <person name="Altorfer M."/>
            <person name="Dessus-Babus S."/>
            <person name="Burckhardt D."/>
            <person name="Oertli M."/>
            <person name="Naumann U."/>
            <person name="Petersen F."/>
            <person name="Wong J."/>
        </authorList>
    </citation>
    <scope>NUCLEOTIDE SEQUENCE</scope>
    <source>
        <strain evidence="8">GSM-AAB239-AS_SAM_17_03QT</strain>
    </source>
</reference>
<sequence length="528" mass="58480">MLSYSSTENATYIAPMDMAKEIIRLPLHWAAAAAIATVLWYAFLLLLRRRSSSPRLPPGPTGLPVVGSLPFLDPELHTFFARLAGTHGPTYSLRLGSKLGVVVSSPAAAREVLRDNDAVFANRDVLAVAHVIAYGASDIVWTPSGPTWRMLRRVCVREMLSSSSLDAVYHLRRREVRSTVNHLFSSAGKPVDIGAQVFLSVLNVITSMLWGGTVESGAERSTVGGEFRELVGEITELLGVPNVSDFFPALQRFDLQGVVKKMKVLLERFDRIFASIIDQRRSAGDGGGKDFLDHMLRLEREEADTATPFTMTHVKALLMDMVVGGTDTTSNTIEFAMAEMMNKPETIKRVQEELDQVVGRDNIVEESHIPKLHYLSLVIKEVLRLHPALPLLVPHCPSSTSTIGGYTIPQGSRVFVNVWAIHRDPSIWQNPLEFKPERFSSTESKWDYNGGGDFTYFPFGSGRRICAGISMAERMTAYSLASLLHSFDWKLQEGAVLDLEEKFGIVLKKAKPLVAIPTPRLANLDLYS</sequence>
<gene>
    <name evidence="8" type="ORF">M6B38_170305</name>
</gene>
<dbReference type="CDD" id="cd11073">
    <property type="entry name" value="CYP76-like"/>
    <property type="match status" value="1"/>
</dbReference>
<dbReference type="PRINTS" id="PR00463">
    <property type="entry name" value="EP450I"/>
</dbReference>
<feature type="transmembrane region" description="Helical" evidence="7">
    <location>
        <begin position="27"/>
        <end position="47"/>
    </location>
</feature>
<evidence type="ECO:0000256" key="1">
    <source>
        <dbReference type="ARBA" id="ARBA00022617"/>
    </source>
</evidence>
<keyword evidence="4 5" id="KW-0408">Iron</keyword>
<evidence type="ECO:0000256" key="7">
    <source>
        <dbReference type="SAM" id="Phobius"/>
    </source>
</evidence>
<evidence type="ECO:0000256" key="6">
    <source>
        <dbReference type="RuleBase" id="RU000461"/>
    </source>
</evidence>
<organism evidence="8 9">
    <name type="scientific">Iris pallida</name>
    <name type="common">Sweet iris</name>
    <dbReference type="NCBI Taxonomy" id="29817"/>
    <lineage>
        <taxon>Eukaryota</taxon>
        <taxon>Viridiplantae</taxon>
        <taxon>Streptophyta</taxon>
        <taxon>Embryophyta</taxon>
        <taxon>Tracheophyta</taxon>
        <taxon>Spermatophyta</taxon>
        <taxon>Magnoliopsida</taxon>
        <taxon>Liliopsida</taxon>
        <taxon>Asparagales</taxon>
        <taxon>Iridaceae</taxon>
        <taxon>Iridoideae</taxon>
        <taxon>Irideae</taxon>
        <taxon>Iris</taxon>
    </lineage>
</organism>
<protein>
    <submittedName>
        <fullName evidence="8">Geraniol 8-hydroxylase-like</fullName>
    </submittedName>
</protein>
<dbReference type="PANTHER" id="PTHR47951">
    <property type="entry name" value="OS08G0547900 PROTEIN"/>
    <property type="match status" value="1"/>
</dbReference>
<keyword evidence="9" id="KW-1185">Reference proteome</keyword>